<dbReference type="EMBL" id="JARPOI010000018">
    <property type="protein sequence ID" value="KAJ9135824.1"/>
    <property type="molecule type" value="Genomic_DNA"/>
</dbReference>
<evidence type="ECO:0000259" key="13">
    <source>
        <dbReference type="PROSITE" id="PS50011"/>
    </source>
</evidence>
<gene>
    <name evidence="15" type="ORF">P3X46_032959</name>
</gene>
<keyword evidence="7" id="KW-0418">Kinase</keyword>
<dbReference type="PROSITE" id="PS50816">
    <property type="entry name" value="NAF"/>
    <property type="match status" value="1"/>
</dbReference>
<comment type="cofactor">
    <cofactor evidence="1">
        <name>Mn(2+)</name>
        <dbReference type="ChEBI" id="CHEBI:29035"/>
    </cofactor>
</comment>
<feature type="domain" description="Protein kinase" evidence="13">
    <location>
        <begin position="18"/>
        <end position="273"/>
    </location>
</feature>
<protein>
    <recommendedName>
        <fullName evidence="3">non-specific serine/threonine protein kinase</fullName>
        <ecNumber evidence="3">2.7.11.1</ecNumber>
    </recommendedName>
</protein>
<dbReference type="Gene3D" id="1.10.510.10">
    <property type="entry name" value="Transferase(Phosphotransferase) domain 1"/>
    <property type="match status" value="1"/>
</dbReference>
<dbReference type="EC" id="2.7.11.1" evidence="3"/>
<dbReference type="Gene3D" id="3.30.310.80">
    <property type="entry name" value="Kinase associated domain 1, KA1"/>
    <property type="match status" value="1"/>
</dbReference>
<evidence type="ECO:0000256" key="11">
    <source>
        <dbReference type="PROSITE-ProRule" id="PRU10141"/>
    </source>
</evidence>
<evidence type="ECO:0000313" key="16">
    <source>
        <dbReference type="Proteomes" id="UP001174677"/>
    </source>
</evidence>
<dbReference type="SMART" id="SM00220">
    <property type="entry name" value="S_TKc"/>
    <property type="match status" value="1"/>
</dbReference>
<dbReference type="PANTHER" id="PTHR43895">
    <property type="entry name" value="CALCIUM/CALMODULIN-DEPENDENT PROTEIN KINASE KINASE-RELATED"/>
    <property type="match status" value="1"/>
</dbReference>
<evidence type="ECO:0000256" key="2">
    <source>
        <dbReference type="ARBA" id="ARBA00006234"/>
    </source>
</evidence>
<evidence type="ECO:0000256" key="9">
    <source>
        <dbReference type="ARBA" id="ARBA00047899"/>
    </source>
</evidence>
<keyword evidence="16" id="KW-1185">Reference proteome</keyword>
<organism evidence="15 16">
    <name type="scientific">Hevea brasiliensis</name>
    <name type="common">Para rubber tree</name>
    <name type="synonym">Siphonia brasiliensis</name>
    <dbReference type="NCBI Taxonomy" id="3981"/>
    <lineage>
        <taxon>Eukaryota</taxon>
        <taxon>Viridiplantae</taxon>
        <taxon>Streptophyta</taxon>
        <taxon>Embryophyta</taxon>
        <taxon>Tracheophyta</taxon>
        <taxon>Spermatophyta</taxon>
        <taxon>Magnoliopsida</taxon>
        <taxon>eudicotyledons</taxon>
        <taxon>Gunneridae</taxon>
        <taxon>Pentapetalae</taxon>
        <taxon>rosids</taxon>
        <taxon>fabids</taxon>
        <taxon>Malpighiales</taxon>
        <taxon>Euphorbiaceae</taxon>
        <taxon>Crotonoideae</taxon>
        <taxon>Micrandreae</taxon>
        <taxon>Hevea</taxon>
    </lineage>
</organism>
<evidence type="ECO:0000256" key="3">
    <source>
        <dbReference type="ARBA" id="ARBA00012513"/>
    </source>
</evidence>
<evidence type="ECO:0000256" key="12">
    <source>
        <dbReference type="RuleBase" id="RU000304"/>
    </source>
</evidence>
<feature type="domain" description="NAF" evidence="14">
    <location>
        <begin position="318"/>
        <end position="342"/>
    </location>
</feature>
<keyword evidence="8 11" id="KW-0067">ATP-binding</keyword>
<proteinExistence type="inferred from homology"/>
<evidence type="ECO:0000256" key="4">
    <source>
        <dbReference type="ARBA" id="ARBA00022527"/>
    </source>
</evidence>
<dbReference type="CDD" id="cd14663">
    <property type="entry name" value="STKc_SnRK3"/>
    <property type="match status" value="1"/>
</dbReference>
<dbReference type="PROSITE" id="PS50011">
    <property type="entry name" value="PROTEIN_KINASE_DOM"/>
    <property type="match status" value="1"/>
</dbReference>
<evidence type="ECO:0000256" key="7">
    <source>
        <dbReference type="ARBA" id="ARBA00022777"/>
    </source>
</evidence>
<dbReference type="InterPro" id="IPR017441">
    <property type="entry name" value="Protein_kinase_ATP_BS"/>
</dbReference>
<name>A0ABQ9KG58_HEVBR</name>
<accession>A0ABQ9KG58</accession>
<dbReference type="InterPro" id="IPR008271">
    <property type="entry name" value="Ser/Thr_kinase_AS"/>
</dbReference>
<dbReference type="InterPro" id="IPR018451">
    <property type="entry name" value="NAF/FISL_domain"/>
</dbReference>
<comment type="catalytic activity">
    <reaction evidence="9">
        <text>L-threonyl-[protein] + ATP = O-phospho-L-threonyl-[protein] + ADP + H(+)</text>
        <dbReference type="Rhea" id="RHEA:46608"/>
        <dbReference type="Rhea" id="RHEA-COMP:11060"/>
        <dbReference type="Rhea" id="RHEA-COMP:11605"/>
        <dbReference type="ChEBI" id="CHEBI:15378"/>
        <dbReference type="ChEBI" id="CHEBI:30013"/>
        <dbReference type="ChEBI" id="CHEBI:30616"/>
        <dbReference type="ChEBI" id="CHEBI:61977"/>
        <dbReference type="ChEBI" id="CHEBI:456216"/>
        <dbReference type="EC" id="2.7.11.1"/>
    </reaction>
</comment>
<feature type="binding site" evidence="11">
    <location>
        <position position="47"/>
    </location>
    <ligand>
        <name>ATP</name>
        <dbReference type="ChEBI" id="CHEBI:30616"/>
    </ligand>
</feature>
<evidence type="ECO:0000256" key="10">
    <source>
        <dbReference type="ARBA" id="ARBA00048679"/>
    </source>
</evidence>
<reference evidence="15 16" key="1">
    <citation type="journal article" date="2023" name="Plant Biotechnol. J.">
        <title>Chromosome-level wild Hevea brasiliensis genome provides new tools for genomic-assisted breeding and valuable loci to elevate rubber yield.</title>
        <authorList>
            <person name="Cheng H."/>
            <person name="Song X."/>
            <person name="Hu Y."/>
            <person name="Wu T."/>
            <person name="Yang Q."/>
            <person name="An Z."/>
            <person name="Feng S."/>
            <person name="Deng Z."/>
            <person name="Wu W."/>
            <person name="Zeng X."/>
            <person name="Tu M."/>
            <person name="Wang X."/>
            <person name="Huang H."/>
        </authorList>
    </citation>
    <scope>NUCLEOTIDE SEQUENCE [LARGE SCALE GENOMIC DNA]</scope>
    <source>
        <strain evidence="15">MT/VB/25A 57/8</strain>
    </source>
</reference>
<dbReference type="PROSITE" id="PS00108">
    <property type="entry name" value="PROTEIN_KINASE_ST"/>
    <property type="match status" value="1"/>
</dbReference>
<dbReference type="SUPFAM" id="SSF56112">
    <property type="entry name" value="Protein kinase-like (PK-like)"/>
    <property type="match status" value="1"/>
</dbReference>
<evidence type="ECO:0000313" key="15">
    <source>
        <dbReference type="EMBL" id="KAJ9135824.1"/>
    </source>
</evidence>
<dbReference type="PROSITE" id="PS00107">
    <property type="entry name" value="PROTEIN_KINASE_ATP"/>
    <property type="match status" value="1"/>
</dbReference>
<comment type="catalytic activity">
    <reaction evidence="10">
        <text>L-seryl-[protein] + ATP = O-phospho-L-seryl-[protein] + ADP + H(+)</text>
        <dbReference type="Rhea" id="RHEA:17989"/>
        <dbReference type="Rhea" id="RHEA-COMP:9863"/>
        <dbReference type="Rhea" id="RHEA-COMP:11604"/>
        <dbReference type="ChEBI" id="CHEBI:15378"/>
        <dbReference type="ChEBI" id="CHEBI:29999"/>
        <dbReference type="ChEBI" id="CHEBI:30616"/>
        <dbReference type="ChEBI" id="CHEBI:83421"/>
        <dbReference type="ChEBI" id="CHEBI:456216"/>
        <dbReference type="EC" id="2.7.11.1"/>
    </reaction>
</comment>
<dbReference type="PANTHER" id="PTHR43895:SF123">
    <property type="entry name" value="NON-SPECIFIC SERINE_THREONINE PROTEIN KINASE"/>
    <property type="match status" value="1"/>
</dbReference>
<sequence>MTSRGSAATSSRTRVGRYELGRTLGEGTFAKVKFARNSETGENVAIKILDKEKVLRHKMIGQIKREISTMKLIRHPNVIRMYEVMASKTKIYIVLEFVTGGELFDKIASRGRLKEDEARKYFQQLINAVDYCHSRGVYHRDLKPENLLLDASGVLKVSDFGLSALPQQVREDGLLHTTCGTPNYVAPEVINNKGYDGAKADLWSCGVILYVLMAGYLPFEESNLMALYKKIFKADFTCPPWFSSSAKKLIKRILDPNPLTRITIAEVIENEWFKKGYKPPTFEQAEVSLDDVNSIFNESGYCQNLVVESRGEAPIGPVAPITMNAFELISTSQGLNLSSLFEKQMGLVKRETRFTSKRSANEIISKIEETAMPLGFEVKKNNFKMKLQGEKTGRKGHLSIATEIFEVAPSLYMVELRKSGGDTLEFHKFYKNLSAGLKDIVWRTIDEEKEEGKEKINGAAVVPSLT</sequence>
<dbReference type="InterPro" id="IPR004041">
    <property type="entry name" value="NAF_dom"/>
</dbReference>
<evidence type="ECO:0000256" key="5">
    <source>
        <dbReference type="ARBA" id="ARBA00022679"/>
    </source>
</evidence>
<evidence type="ECO:0000259" key="14">
    <source>
        <dbReference type="PROSITE" id="PS50816"/>
    </source>
</evidence>
<keyword evidence="6 11" id="KW-0547">Nucleotide-binding</keyword>
<keyword evidence="5" id="KW-0808">Transferase</keyword>
<dbReference type="Pfam" id="PF03822">
    <property type="entry name" value="NAF"/>
    <property type="match status" value="1"/>
</dbReference>
<evidence type="ECO:0000256" key="6">
    <source>
        <dbReference type="ARBA" id="ARBA00022741"/>
    </source>
</evidence>
<dbReference type="InterPro" id="IPR011009">
    <property type="entry name" value="Kinase-like_dom_sf"/>
</dbReference>
<dbReference type="Pfam" id="PF00069">
    <property type="entry name" value="Pkinase"/>
    <property type="match status" value="1"/>
</dbReference>
<dbReference type="CDD" id="cd12195">
    <property type="entry name" value="CIPK_C"/>
    <property type="match status" value="1"/>
</dbReference>
<evidence type="ECO:0000256" key="8">
    <source>
        <dbReference type="ARBA" id="ARBA00022840"/>
    </source>
</evidence>
<dbReference type="Proteomes" id="UP001174677">
    <property type="component" value="Chromosome 18"/>
</dbReference>
<comment type="similarity">
    <text evidence="2">Belongs to the protein kinase superfamily. CAMK Ser/Thr protein kinase family. SNF1 subfamily.</text>
</comment>
<dbReference type="InterPro" id="IPR000719">
    <property type="entry name" value="Prot_kinase_dom"/>
</dbReference>
<evidence type="ECO:0000256" key="1">
    <source>
        <dbReference type="ARBA" id="ARBA00001936"/>
    </source>
</evidence>
<keyword evidence="4 12" id="KW-0723">Serine/threonine-protein kinase</keyword>
<comment type="caution">
    <text evidence="15">The sequence shown here is derived from an EMBL/GenBank/DDBJ whole genome shotgun (WGS) entry which is preliminary data.</text>
</comment>